<evidence type="ECO:0000313" key="3">
    <source>
        <dbReference type="Proteomes" id="UP001165090"/>
    </source>
</evidence>
<evidence type="ECO:0000313" key="2">
    <source>
        <dbReference type="EMBL" id="GLI64498.1"/>
    </source>
</evidence>
<dbReference type="Proteomes" id="UP001165090">
    <property type="component" value="Unassembled WGS sequence"/>
</dbReference>
<keyword evidence="3" id="KW-1185">Reference proteome</keyword>
<reference evidence="2 3" key="1">
    <citation type="journal article" date="2023" name="IScience">
        <title>Expanded male sex-determining region conserved during the evolution of homothallism in the green alga Volvox.</title>
        <authorList>
            <person name="Yamamoto K."/>
            <person name="Matsuzaki R."/>
            <person name="Mahakham W."/>
            <person name="Heman W."/>
            <person name="Sekimoto H."/>
            <person name="Kawachi M."/>
            <person name="Minakuchi Y."/>
            <person name="Toyoda A."/>
            <person name="Nozaki H."/>
        </authorList>
    </citation>
    <scope>NUCLEOTIDE SEQUENCE [LARGE SCALE GENOMIC DNA]</scope>
    <source>
        <strain evidence="2 3">NIES-4468</strain>
    </source>
</reference>
<feature type="region of interest" description="Disordered" evidence="1">
    <location>
        <begin position="385"/>
        <end position="412"/>
    </location>
</feature>
<name>A0ABQ5S4X5_9CHLO</name>
<feature type="region of interest" description="Disordered" evidence="1">
    <location>
        <begin position="330"/>
        <end position="354"/>
    </location>
</feature>
<gene>
    <name evidence="2" type="ORF">VaNZ11_007694</name>
</gene>
<protein>
    <submittedName>
        <fullName evidence="2">Uncharacterized protein</fullName>
    </submittedName>
</protein>
<evidence type="ECO:0000256" key="1">
    <source>
        <dbReference type="SAM" id="MobiDB-lite"/>
    </source>
</evidence>
<proteinExistence type="predicted"/>
<feature type="non-terminal residue" evidence="2">
    <location>
        <position position="1"/>
    </location>
</feature>
<dbReference type="Gene3D" id="2.70.160.11">
    <property type="entry name" value="Hnrnp arginine n-methyltransferase1"/>
    <property type="match status" value="1"/>
</dbReference>
<comment type="caution">
    <text evidence="2">The sequence shown here is derived from an EMBL/GenBank/DDBJ whole genome shotgun (WGS) entry which is preliminary data.</text>
</comment>
<dbReference type="Gene3D" id="3.40.50.150">
    <property type="entry name" value="Vaccinia Virus protein VP39"/>
    <property type="match status" value="1"/>
</dbReference>
<dbReference type="InterPro" id="IPR029063">
    <property type="entry name" value="SAM-dependent_MTases_sf"/>
</dbReference>
<sequence length="554" mass="57296">DAVPVHRGDVLRIAFEHDDLNIRSKMLAAAALGKPALAAAAAAAVAKSGTSVPSEALAATQPPVQSAKERLIALQVEAEEEALTQQQLMPLLGWLGPLALLQLGDEERLRAFSAALRTVLGEVAAAAAAPAAAGVSGDGVSVSVSVSGGVSGVEVVVVDGSLPLALLAASHPAVASVSLLREDNLAAQHWLRASARRLDLPSNKIKSIRSETYFKRLRVASASGVPGPSSAGPLVLVSEPYFSEFEQLVPWAHLKFWRDYDVIRGSSAARGGRRVVSFPRRARLVAVAAALPELWRTRCALGDVEGFDLSAANGVLGVVGADSGMRRSISGYGDSDNRGGGGGVSGGRHRTGKEVAAVPCGSRKDADYGHDHDQEDEDVLLGDVSRGVNGDADRSVCGSGDGKGDGDGGSYERQPLPILPYSVWQAGGGYEELSARQDLLILDCCGHLDDVQGAATLTSTHRSVCHAVVLWLEYDLVPAGTAEALHGPGSDELVVSTAPAADGGPRPTVQGVYLLRHAVALTPGVQLHVAAQFDGLDADISVEVTVLSCPPLAG</sequence>
<organism evidence="2 3">
    <name type="scientific">Volvox africanus</name>
    <dbReference type="NCBI Taxonomy" id="51714"/>
    <lineage>
        <taxon>Eukaryota</taxon>
        <taxon>Viridiplantae</taxon>
        <taxon>Chlorophyta</taxon>
        <taxon>core chlorophytes</taxon>
        <taxon>Chlorophyceae</taxon>
        <taxon>CS clade</taxon>
        <taxon>Chlamydomonadales</taxon>
        <taxon>Volvocaceae</taxon>
        <taxon>Volvox</taxon>
    </lineage>
</organism>
<accession>A0ABQ5S4X5</accession>
<dbReference type="EMBL" id="BSDZ01000019">
    <property type="protein sequence ID" value="GLI64498.1"/>
    <property type="molecule type" value="Genomic_DNA"/>
</dbReference>